<accession>A0ABV6KP07</accession>
<dbReference type="Proteomes" id="UP001589738">
    <property type="component" value="Unassembled WGS sequence"/>
</dbReference>
<dbReference type="RefSeq" id="WP_377057801.1">
    <property type="nucleotide sequence ID" value="NZ_JBHLUU010000022.1"/>
</dbReference>
<evidence type="ECO:0000313" key="3">
    <source>
        <dbReference type="Proteomes" id="UP001589738"/>
    </source>
</evidence>
<dbReference type="InterPro" id="IPR025097">
    <property type="entry name" value="DUF4023"/>
</dbReference>
<feature type="region of interest" description="Disordered" evidence="1">
    <location>
        <begin position="1"/>
        <end position="39"/>
    </location>
</feature>
<organism evidence="2 3">
    <name type="scientific">Robertmurraya beringensis</name>
    <dbReference type="NCBI Taxonomy" id="641660"/>
    <lineage>
        <taxon>Bacteria</taxon>
        <taxon>Bacillati</taxon>
        <taxon>Bacillota</taxon>
        <taxon>Bacilli</taxon>
        <taxon>Bacillales</taxon>
        <taxon>Bacillaceae</taxon>
        <taxon>Robertmurraya</taxon>
    </lineage>
</organism>
<protein>
    <submittedName>
        <fullName evidence="2">DUF4023 family protein</fullName>
    </submittedName>
</protein>
<reference evidence="2 3" key="1">
    <citation type="submission" date="2024-09" db="EMBL/GenBank/DDBJ databases">
        <authorList>
            <person name="Sun Q."/>
            <person name="Mori K."/>
        </authorList>
    </citation>
    <scope>NUCLEOTIDE SEQUENCE [LARGE SCALE GENOMIC DNA]</scope>
    <source>
        <strain evidence="2 3">CGMCC 1.9126</strain>
    </source>
</reference>
<dbReference type="Pfam" id="PF13215">
    <property type="entry name" value="DUF4023"/>
    <property type="match status" value="1"/>
</dbReference>
<comment type="caution">
    <text evidence="2">The sequence shown here is derived from an EMBL/GenBank/DDBJ whole genome shotgun (WGS) entry which is preliminary data.</text>
</comment>
<sequence length="39" mass="4690">MMENTSQFVDKLAEDKKKELKNKKRGNNHPEKRLPNKQH</sequence>
<name>A0ABV6KP07_9BACI</name>
<evidence type="ECO:0000256" key="1">
    <source>
        <dbReference type="SAM" id="MobiDB-lite"/>
    </source>
</evidence>
<keyword evidence="3" id="KW-1185">Reference proteome</keyword>
<proteinExistence type="predicted"/>
<feature type="compositionally biased region" description="Basic and acidic residues" evidence="1">
    <location>
        <begin position="28"/>
        <end position="39"/>
    </location>
</feature>
<evidence type="ECO:0000313" key="2">
    <source>
        <dbReference type="EMBL" id="MFC0475058.1"/>
    </source>
</evidence>
<gene>
    <name evidence="2" type="ORF">ACFFHF_07280</name>
</gene>
<dbReference type="EMBL" id="JBHLUU010000022">
    <property type="protein sequence ID" value="MFC0475058.1"/>
    <property type="molecule type" value="Genomic_DNA"/>
</dbReference>